<keyword evidence="6" id="KW-1185">Reference proteome</keyword>
<evidence type="ECO:0000313" key="5">
    <source>
        <dbReference type="Proteomes" id="UP000182798"/>
    </source>
</evidence>
<dbReference type="Pfam" id="PF01939">
    <property type="entry name" value="NucS_C"/>
    <property type="match status" value="1"/>
</dbReference>
<evidence type="ECO:0000313" key="4">
    <source>
        <dbReference type="EMBL" id="OIR25046.1"/>
    </source>
</evidence>
<dbReference type="GO" id="GO:0003677">
    <property type="term" value="F:DNA binding"/>
    <property type="evidence" value="ECO:0007669"/>
    <property type="project" value="UniProtKB-KW"/>
</dbReference>
<comment type="caution">
    <text evidence="4">The sequence shown here is derived from an EMBL/GenBank/DDBJ whole genome shotgun (WGS) entry which is preliminary data.</text>
</comment>
<dbReference type="GO" id="GO:0004519">
    <property type="term" value="F:endonuclease activity"/>
    <property type="evidence" value="ECO:0007669"/>
    <property type="project" value="InterPro"/>
</dbReference>
<organism evidence="4 5">
    <name type="scientific">Bathymodiolus thermophilus thioautotrophic gill symbiont</name>
    <dbReference type="NCBI Taxonomy" id="2360"/>
    <lineage>
        <taxon>Bacteria</taxon>
        <taxon>Pseudomonadati</taxon>
        <taxon>Pseudomonadota</taxon>
        <taxon>Gammaproteobacteria</taxon>
        <taxon>sulfur-oxidizing symbionts</taxon>
    </lineage>
</organism>
<dbReference type="InterPro" id="IPR002793">
    <property type="entry name" value="Endonuclease_NucS"/>
</dbReference>
<dbReference type="Proteomes" id="UP000643672">
    <property type="component" value="Unassembled WGS sequence"/>
</dbReference>
<dbReference type="EMBL" id="MIQH01000427">
    <property type="protein sequence ID" value="OIR25046.1"/>
    <property type="molecule type" value="Genomic_DNA"/>
</dbReference>
<dbReference type="Proteomes" id="UP000182798">
    <property type="component" value="Unassembled WGS sequence"/>
</dbReference>
<dbReference type="OrthoDB" id="570199at2"/>
<proteinExistence type="predicted"/>
<evidence type="ECO:0000259" key="2">
    <source>
        <dbReference type="Pfam" id="PF01939"/>
    </source>
</evidence>
<dbReference type="PANTHER" id="PTHR38814:SF1">
    <property type="entry name" value="ENDONUCLEASE NUCS"/>
    <property type="match status" value="1"/>
</dbReference>
<dbReference type="PANTHER" id="PTHR38814">
    <property type="entry name" value="ENDONUCLEASE NUCS"/>
    <property type="match status" value="1"/>
</dbReference>
<feature type="domain" description="Endonuclease NucS C-terminal" evidence="2">
    <location>
        <begin position="88"/>
        <end position="176"/>
    </location>
</feature>
<dbReference type="AlphaFoldDB" id="A0A1J5U871"/>
<gene>
    <name evidence="4" type="ORF">BGC33_05315</name>
    <name evidence="3" type="ORF">THERMOS_1974</name>
</gene>
<accession>A0A1J5U871</accession>
<dbReference type="InterPro" id="IPR011856">
    <property type="entry name" value="tRNA_endonuc-like_dom_sf"/>
</dbReference>
<dbReference type="Gene3D" id="3.40.1350.10">
    <property type="match status" value="1"/>
</dbReference>
<dbReference type="CDD" id="cd22341">
    <property type="entry name" value="NucS-like"/>
    <property type="match status" value="1"/>
</dbReference>
<evidence type="ECO:0000313" key="6">
    <source>
        <dbReference type="Proteomes" id="UP000643672"/>
    </source>
</evidence>
<protein>
    <recommendedName>
        <fullName evidence="2">Endonuclease NucS C-terminal domain-containing protein</fullName>
    </recommendedName>
</protein>
<dbReference type="RefSeq" id="WP_071563898.1">
    <property type="nucleotide sequence ID" value="NZ_CAESAQ020000078.1"/>
</dbReference>
<dbReference type="EMBL" id="CAESAQ020000078">
    <property type="protein sequence ID" value="CAB5504524.1"/>
    <property type="molecule type" value="Genomic_DNA"/>
</dbReference>
<dbReference type="InterPro" id="IPR048301">
    <property type="entry name" value="NucS_C"/>
</dbReference>
<reference evidence="3 6" key="3">
    <citation type="submission" date="2020-05" db="EMBL/GenBank/DDBJ databases">
        <authorList>
            <person name="Petersen J."/>
            <person name="Sayavedra L."/>
        </authorList>
    </citation>
    <scope>NUCLEOTIDE SEQUENCE [LARGE SCALE GENOMIC DNA]</scope>
    <source>
        <strain evidence="3">B thermophilus SOXS</strain>
    </source>
</reference>
<reference evidence="5" key="1">
    <citation type="submission" date="2016-09" db="EMBL/GenBank/DDBJ databases">
        <title>Genome Sequence of Bathymodiolus thermophilus sulfur-oxidizing gill endosymbiont.</title>
        <authorList>
            <person name="Ponnudurai R."/>
            <person name="Kleiner M."/>
            <person name="Sayavedra L."/>
            <person name="Thuermer A."/>
            <person name="Felbeck H."/>
            <person name="Schlueter R."/>
            <person name="Schweder T."/>
            <person name="Markert S."/>
        </authorList>
    </citation>
    <scope>NUCLEOTIDE SEQUENCE [LARGE SCALE GENOMIC DNA]</scope>
    <source>
        <strain evidence="5">BAT/CrabSpa'14</strain>
    </source>
</reference>
<evidence type="ECO:0000256" key="1">
    <source>
        <dbReference type="ARBA" id="ARBA00023125"/>
    </source>
</evidence>
<evidence type="ECO:0000313" key="3">
    <source>
        <dbReference type="EMBL" id="CAB5504524.1"/>
    </source>
</evidence>
<keyword evidence="1" id="KW-0238">DNA-binding</keyword>
<sequence length="203" mass="22893">MNYATIKELVIDSYVSEGCMPSYESLTQKVCDNFPTSAWQKSHYSWYKSQINTGKIRMSEQGINEAEITDEFIEENIVQSIDTQVSLEKDLQQYFSSRVNELEQGLVLVENGVEYSTDAGRIDLLAKDSSNNLVVVELKSVKAKDSALGQLLGYIGCLSQENKNIRGILVASKFEKRVIFAAQALPNIKLIKYELSFKLKEIT</sequence>
<name>A0A1J5U871_9GAMM</name>
<reference evidence="4" key="2">
    <citation type="journal article" date="2017" name="Stand. Genomic Sci.">
        <title>Genome sequence of the sulfur-oxidizing Bathymodiolus thermophilus gill endosymbiont.</title>
        <authorList>
            <person name="Ponnudurai R."/>
            <person name="Sayavedra L."/>
            <person name="Kleiner M."/>
            <person name="Heiden S.E."/>
            <person name="Thurmer A."/>
            <person name="Felbeck H."/>
            <person name="Schluter R."/>
            <person name="Sievert S.M."/>
            <person name="Daniel R."/>
            <person name="Schweder T."/>
            <person name="Markert S."/>
        </authorList>
    </citation>
    <scope>NUCLEOTIDE SEQUENCE</scope>
    <source>
        <strain evidence="4">BAT/CrabSpa'14</strain>
    </source>
</reference>